<feature type="transmembrane region" description="Helical" evidence="7">
    <location>
        <begin position="63"/>
        <end position="81"/>
    </location>
</feature>
<evidence type="ECO:0000259" key="8">
    <source>
        <dbReference type="Pfam" id="PF00924"/>
    </source>
</evidence>
<dbReference type="PANTHER" id="PTHR30347:SF1">
    <property type="entry name" value="MECHANOSENSITIVE CHANNEL MSCK"/>
    <property type="match status" value="1"/>
</dbReference>
<dbReference type="RefSeq" id="WP_221764608.1">
    <property type="nucleotide sequence ID" value="NZ_AP024110.1"/>
</dbReference>
<evidence type="ECO:0000256" key="4">
    <source>
        <dbReference type="ARBA" id="ARBA00022692"/>
    </source>
</evidence>
<dbReference type="GO" id="GO:0005886">
    <property type="term" value="C:plasma membrane"/>
    <property type="evidence" value="ECO:0007669"/>
    <property type="project" value="UniProtKB-SubCell"/>
</dbReference>
<sequence>MNEEISLLMQDLFTDTASPVILWQLGVIVVALGLAWSINGLLKNYIMQHAPETWKVGIGGIKRVLFPLSSLLIVYAGQLALKQWQHVSMLKLAATLLIAMAVIRLVVYALRYIFAPGGWVRALESVIASVVWLILALHLTGLLPDLLQTLEDVNFKVGKTNANLLIVLQGAFTIIITLFIALWLSRLLENRLMQAQQINMNMRVVLTKLLRILLSLIAVLVGLSAVGLDITLLSVFGGAIGIGLGFGLQKITSNYVSGFIILMDKSMQIGDVVTIETHYGIVGDLRSRYLVLNKLDGTQVIIPNETLITSMVINHSLTDRKSRVQLPIQISYDSDLEKAMNIMRDIAVKHPRVIQDPAPSAYILAFGESGIDLNLNCWIIDPEEGSSNLKSAIYLEIWRAFQASGIVIPYPQREVRVLGEVAMNNKNSAT</sequence>
<dbReference type="PANTHER" id="PTHR30347">
    <property type="entry name" value="POTASSIUM CHANNEL RELATED"/>
    <property type="match status" value="1"/>
</dbReference>
<dbReference type="InterPro" id="IPR010920">
    <property type="entry name" value="LSM_dom_sf"/>
</dbReference>
<dbReference type="Pfam" id="PF21082">
    <property type="entry name" value="MS_channel_3rd"/>
    <property type="match status" value="1"/>
</dbReference>
<dbReference type="GO" id="GO:0008381">
    <property type="term" value="F:mechanosensitive monoatomic ion channel activity"/>
    <property type="evidence" value="ECO:0007669"/>
    <property type="project" value="UniProtKB-ARBA"/>
</dbReference>
<feature type="transmembrane region" description="Helical" evidence="7">
    <location>
        <begin position="20"/>
        <end position="42"/>
    </location>
</feature>
<dbReference type="Pfam" id="PF00924">
    <property type="entry name" value="MS_channel_2nd"/>
    <property type="match status" value="1"/>
</dbReference>
<organism evidence="10 11">
    <name type="scientific">Methyloradius palustris</name>
    <dbReference type="NCBI Taxonomy" id="2778876"/>
    <lineage>
        <taxon>Bacteria</taxon>
        <taxon>Pseudomonadati</taxon>
        <taxon>Pseudomonadota</taxon>
        <taxon>Betaproteobacteria</taxon>
        <taxon>Nitrosomonadales</taxon>
        <taxon>Methylophilaceae</taxon>
        <taxon>Methyloradius</taxon>
    </lineage>
</organism>
<evidence type="ECO:0000256" key="7">
    <source>
        <dbReference type="SAM" id="Phobius"/>
    </source>
</evidence>
<protein>
    <submittedName>
        <fullName evidence="10">Mechanosensitive ion channel protein</fullName>
    </submittedName>
</protein>
<keyword evidence="6 7" id="KW-0472">Membrane</keyword>
<dbReference type="SUPFAM" id="SSF82689">
    <property type="entry name" value="Mechanosensitive channel protein MscS (YggB), C-terminal domain"/>
    <property type="match status" value="1"/>
</dbReference>
<dbReference type="SUPFAM" id="SSF82861">
    <property type="entry name" value="Mechanosensitive channel protein MscS (YggB), transmembrane region"/>
    <property type="match status" value="1"/>
</dbReference>
<dbReference type="PROSITE" id="PS01246">
    <property type="entry name" value="UPF0003"/>
    <property type="match status" value="1"/>
</dbReference>
<evidence type="ECO:0000259" key="9">
    <source>
        <dbReference type="Pfam" id="PF21082"/>
    </source>
</evidence>
<keyword evidence="5 7" id="KW-1133">Transmembrane helix</keyword>
<dbReference type="Gene3D" id="2.30.30.60">
    <property type="match status" value="1"/>
</dbReference>
<feature type="transmembrane region" description="Helical" evidence="7">
    <location>
        <begin position="205"/>
        <end position="224"/>
    </location>
</feature>
<keyword evidence="4 7" id="KW-0812">Transmembrane</keyword>
<evidence type="ECO:0000313" key="11">
    <source>
        <dbReference type="Proteomes" id="UP000826722"/>
    </source>
</evidence>
<dbReference type="AlphaFoldDB" id="A0A8D5FXX1"/>
<keyword evidence="3" id="KW-1003">Cell membrane</keyword>
<dbReference type="InterPro" id="IPR052702">
    <property type="entry name" value="MscS-like_channel"/>
</dbReference>
<dbReference type="SUPFAM" id="SSF50182">
    <property type="entry name" value="Sm-like ribonucleoproteins"/>
    <property type="match status" value="1"/>
</dbReference>
<comment type="subcellular location">
    <subcellularLocation>
        <location evidence="1">Cell membrane</location>
        <topology evidence="1">Multi-pass membrane protein</topology>
    </subcellularLocation>
</comment>
<dbReference type="Gene3D" id="1.10.287.1260">
    <property type="match status" value="1"/>
</dbReference>
<evidence type="ECO:0000256" key="2">
    <source>
        <dbReference type="ARBA" id="ARBA00008017"/>
    </source>
</evidence>
<feature type="transmembrane region" description="Helical" evidence="7">
    <location>
        <begin position="93"/>
        <end position="114"/>
    </location>
</feature>
<name>A0A8D5FXX1_9PROT</name>
<dbReference type="InterPro" id="IPR011014">
    <property type="entry name" value="MscS_channel_TM-2"/>
</dbReference>
<feature type="domain" description="Mechanosensitive ion channel MscS C-terminal" evidence="9">
    <location>
        <begin position="325"/>
        <end position="408"/>
    </location>
</feature>
<feature type="transmembrane region" description="Helical" evidence="7">
    <location>
        <begin position="164"/>
        <end position="184"/>
    </location>
</feature>
<evidence type="ECO:0000256" key="5">
    <source>
        <dbReference type="ARBA" id="ARBA00022989"/>
    </source>
</evidence>
<dbReference type="InterPro" id="IPR023408">
    <property type="entry name" value="MscS_beta-dom_sf"/>
</dbReference>
<dbReference type="EMBL" id="AP024110">
    <property type="protein sequence ID" value="BCM24047.1"/>
    <property type="molecule type" value="Genomic_DNA"/>
</dbReference>
<dbReference type="Gene3D" id="3.30.70.100">
    <property type="match status" value="1"/>
</dbReference>
<dbReference type="Proteomes" id="UP000826722">
    <property type="component" value="Chromosome"/>
</dbReference>
<dbReference type="InterPro" id="IPR006686">
    <property type="entry name" value="MscS_channel_CS"/>
</dbReference>
<keyword evidence="11" id="KW-1185">Reference proteome</keyword>
<gene>
    <name evidence="10" type="ORF">ZMTM_03060</name>
</gene>
<feature type="transmembrane region" description="Helical" evidence="7">
    <location>
        <begin position="230"/>
        <end position="248"/>
    </location>
</feature>
<dbReference type="InterPro" id="IPR049278">
    <property type="entry name" value="MS_channel_C"/>
</dbReference>
<comment type="similarity">
    <text evidence="2">Belongs to the MscS (TC 1.A.23) family.</text>
</comment>
<evidence type="ECO:0000256" key="6">
    <source>
        <dbReference type="ARBA" id="ARBA00023136"/>
    </source>
</evidence>
<evidence type="ECO:0000256" key="1">
    <source>
        <dbReference type="ARBA" id="ARBA00004651"/>
    </source>
</evidence>
<evidence type="ECO:0000256" key="3">
    <source>
        <dbReference type="ARBA" id="ARBA00022475"/>
    </source>
</evidence>
<reference evidence="10" key="1">
    <citation type="journal article" date="2021" name="Arch. Microbiol.">
        <title>Methyloradius palustris gen. nov., sp. nov., a methanol-oxidizing bacterium isolated from snow.</title>
        <authorList>
            <person name="Miyadera T."/>
            <person name="Kojima H."/>
            <person name="Fukui M."/>
        </authorList>
    </citation>
    <scope>NUCLEOTIDE SEQUENCE</scope>
    <source>
        <strain evidence="10">Zm11</strain>
    </source>
</reference>
<feature type="domain" description="Mechanosensitive ion channel MscS" evidence="8">
    <location>
        <begin position="251"/>
        <end position="316"/>
    </location>
</feature>
<evidence type="ECO:0000313" key="10">
    <source>
        <dbReference type="EMBL" id="BCM24047.1"/>
    </source>
</evidence>
<dbReference type="InterPro" id="IPR011066">
    <property type="entry name" value="MscS_channel_C_sf"/>
</dbReference>
<accession>A0A8D5FXX1</accession>
<proteinExistence type="inferred from homology"/>
<dbReference type="KEGG" id="mpau:ZMTM_03060"/>
<feature type="transmembrane region" description="Helical" evidence="7">
    <location>
        <begin position="126"/>
        <end position="144"/>
    </location>
</feature>
<dbReference type="InterPro" id="IPR006685">
    <property type="entry name" value="MscS_channel_2nd"/>
</dbReference>